<keyword evidence="3" id="KW-1185">Reference proteome</keyword>
<reference evidence="2" key="1">
    <citation type="submission" date="2025-08" db="UniProtKB">
        <authorList>
            <consortium name="Ensembl"/>
        </authorList>
    </citation>
    <scope>IDENTIFICATION</scope>
</reference>
<proteinExistence type="predicted"/>
<evidence type="ECO:0000313" key="3">
    <source>
        <dbReference type="Proteomes" id="UP000694389"/>
    </source>
</evidence>
<feature type="signal peptide" evidence="1">
    <location>
        <begin position="1"/>
        <end position="21"/>
    </location>
</feature>
<sequence length="89" mass="9838">TFYGVLLLVVHQGNLIACLLATPALRCQSAAAKGNVHSEALSLETFSTNMSKNSFILFRKMGKYPQQPQLCSLFYPKGSTLRVKYGQCH</sequence>
<reference evidence="2" key="2">
    <citation type="submission" date="2025-09" db="UniProtKB">
        <authorList>
            <consortium name="Ensembl"/>
        </authorList>
    </citation>
    <scope>IDENTIFICATION</scope>
</reference>
<dbReference type="Ensembl" id="ENSDLAT00005061083.2">
    <property type="protein sequence ID" value="ENSDLAP00005057596.1"/>
    <property type="gene ID" value="ENSDLAG00005024413.2"/>
</dbReference>
<dbReference type="AlphaFoldDB" id="A0A8C4IGN7"/>
<name>A0A8C4IGN7_DICLA</name>
<evidence type="ECO:0000256" key="1">
    <source>
        <dbReference type="SAM" id="SignalP"/>
    </source>
</evidence>
<organism evidence="2 3">
    <name type="scientific">Dicentrarchus labrax</name>
    <name type="common">European seabass</name>
    <name type="synonym">Morone labrax</name>
    <dbReference type="NCBI Taxonomy" id="13489"/>
    <lineage>
        <taxon>Eukaryota</taxon>
        <taxon>Metazoa</taxon>
        <taxon>Chordata</taxon>
        <taxon>Craniata</taxon>
        <taxon>Vertebrata</taxon>
        <taxon>Euteleostomi</taxon>
        <taxon>Actinopterygii</taxon>
        <taxon>Neopterygii</taxon>
        <taxon>Teleostei</taxon>
        <taxon>Neoteleostei</taxon>
        <taxon>Acanthomorphata</taxon>
        <taxon>Eupercaria</taxon>
        <taxon>Moronidae</taxon>
        <taxon>Dicentrarchus</taxon>
    </lineage>
</organism>
<evidence type="ECO:0000313" key="2">
    <source>
        <dbReference type="Ensembl" id="ENSDLAP00005057596.1"/>
    </source>
</evidence>
<accession>A0A8C4IGN7</accession>
<dbReference type="Proteomes" id="UP000694389">
    <property type="component" value="Unassembled WGS sequence"/>
</dbReference>
<feature type="chain" id="PRO_5034539558" description="Secreted protein" evidence="1">
    <location>
        <begin position="22"/>
        <end position="89"/>
    </location>
</feature>
<keyword evidence="1" id="KW-0732">Signal</keyword>
<evidence type="ECO:0008006" key="4">
    <source>
        <dbReference type="Google" id="ProtNLM"/>
    </source>
</evidence>
<protein>
    <recommendedName>
        <fullName evidence="4">Secreted protein</fullName>
    </recommendedName>
</protein>